<keyword evidence="3" id="KW-0472">Membrane</keyword>
<evidence type="ECO:0000313" key="5">
    <source>
        <dbReference type="Proteomes" id="UP000231542"/>
    </source>
</evidence>
<feature type="transmembrane region" description="Helical" evidence="3">
    <location>
        <begin position="90"/>
        <end position="108"/>
    </location>
</feature>
<dbReference type="GO" id="GO:0016780">
    <property type="term" value="F:phosphotransferase activity, for other substituted phosphate groups"/>
    <property type="evidence" value="ECO:0007669"/>
    <property type="project" value="InterPro"/>
</dbReference>
<name>A0A2H0YVR0_9BACT</name>
<feature type="transmembrane region" description="Helical" evidence="3">
    <location>
        <begin position="50"/>
        <end position="69"/>
    </location>
</feature>
<dbReference type="EMBL" id="PEXU01000038">
    <property type="protein sequence ID" value="PIS42516.1"/>
    <property type="molecule type" value="Genomic_DNA"/>
</dbReference>
<reference evidence="4 5" key="1">
    <citation type="submission" date="2017-09" db="EMBL/GenBank/DDBJ databases">
        <title>Depth-based differentiation of microbial function through sediment-hosted aquifers and enrichment of novel symbionts in the deep terrestrial subsurface.</title>
        <authorList>
            <person name="Probst A.J."/>
            <person name="Ladd B."/>
            <person name="Jarett J.K."/>
            <person name="Geller-Mcgrath D.E."/>
            <person name="Sieber C.M."/>
            <person name="Emerson J.B."/>
            <person name="Anantharaman K."/>
            <person name="Thomas B.C."/>
            <person name="Malmstrom R."/>
            <person name="Stieglmeier M."/>
            <person name="Klingl A."/>
            <person name="Woyke T."/>
            <person name="Ryan C.M."/>
            <person name="Banfield J.F."/>
        </authorList>
    </citation>
    <scope>NUCLEOTIDE SEQUENCE [LARGE SCALE GENOMIC DNA]</scope>
    <source>
        <strain evidence="4">CG08_land_8_20_14_0_20_40_16</strain>
    </source>
</reference>
<evidence type="ECO:0000256" key="2">
    <source>
        <dbReference type="RuleBase" id="RU003750"/>
    </source>
</evidence>
<dbReference type="Proteomes" id="UP000231542">
    <property type="component" value="Unassembled WGS sequence"/>
</dbReference>
<organism evidence="4 5">
    <name type="scientific">Candidatus Kerfeldbacteria bacterium CG08_land_8_20_14_0_20_40_16</name>
    <dbReference type="NCBI Taxonomy" id="2014244"/>
    <lineage>
        <taxon>Bacteria</taxon>
        <taxon>Candidatus Kerfeldiibacteriota</taxon>
    </lineage>
</organism>
<protein>
    <recommendedName>
        <fullName evidence="6">CDP-alcohol phosphatidyltransferase family protein</fullName>
    </recommendedName>
</protein>
<feature type="transmembrane region" description="Helical" evidence="3">
    <location>
        <begin position="114"/>
        <end position="132"/>
    </location>
</feature>
<keyword evidence="3" id="KW-1133">Transmembrane helix</keyword>
<dbReference type="PROSITE" id="PS00379">
    <property type="entry name" value="CDP_ALCOHOL_P_TRANSF"/>
    <property type="match status" value="1"/>
</dbReference>
<feature type="transmembrane region" description="Helical" evidence="3">
    <location>
        <begin position="176"/>
        <end position="196"/>
    </location>
</feature>
<dbReference type="Gene3D" id="1.20.120.1760">
    <property type="match status" value="1"/>
</dbReference>
<evidence type="ECO:0000256" key="1">
    <source>
        <dbReference type="ARBA" id="ARBA00022679"/>
    </source>
</evidence>
<dbReference type="GO" id="GO:0008654">
    <property type="term" value="P:phospholipid biosynthetic process"/>
    <property type="evidence" value="ECO:0007669"/>
    <property type="project" value="InterPro"/>
</dbReference>
<feature type="transmembrane region" description="Helical" evidence="3">
    <location>
        <begin position="27"/>
        <end position="44"/>
    </location>
</feature>
<evidence type="ECO:0008006" key="6">
    <source>
        <dbReference type="Google" id="ProtNLM"/>
    </source>
</evidence>
<feature type="transmembrane region" description="Helical" evidence="3">
    <location>
        <begin position="153"/>
        <end position="170"/>
    </location>
</feature>
<sequence>MIKEFLNPDRLTLGMGKVLSKVSANPNVWTVISIVPAVIGFYLVWKGSVIWGTVLFLLSGFLDAIDGAVARSQNRSTYLGAFIDGTADRFVDFLLIFSFLFLALPDLWFSFSYWVVIAAYFALMPTFTVAYANHRQAVPDPTEKVIWRILHRSEMYPLFLIALFVAAFNLTAATYLFVFTAILSIITTFQTIYLVVKKSKNYPQM</sequence>
<comment type="caution">
    <text evidence="4">The sequence shown here is derived from an EMBL/GenBank/DDBJ whole genome shotgun (WGS) entry which is preliminary data.</text>
</comment>
<evidence type="ECO:0000256" key="3">
    <source>
        <dbReference type="SAM" id="Phobius"/>
    </source>
</evidence>
<dbReference type="AlphaFoldDB" id="A0A2H0YVR0"/>
<proteinExistence type="inferred from homology"/>
<accession>A0A2H0YVR0</accession>
<dbReference type="InterPro" id="IPR043130">
    <property type="entry name" value="CDP-OH_PTrfase_TM_dom"/>
</dbReference>
<gene>
    <name evidence="4" type="ORF">COT24_03030</name>
</gene>
<dbReference type="InterPro" id="IPR048254">
    <property type="entry name" value="CDP_ALCOHOL_P_TRANSF_CS"/>
</dbReference>
<dbReference type="InterPro" id="IPR000462">
    <property type="entry name" value="CDP-OH_P_trans"/>
</dbReference>
<keyword evidence="3" id="KW-0812">Transmembrane</keyword>
<keyword evidence="1 2" id="KW-0808">Transferase</keyword>
<evidence type="ECO:0000313" key="4">
    <source>
        <dbReference type="EMBL" id="PIS42516.1"/>
    </source>
</evidence>
<dbReference type="GO" id="GO:0016020">
    <property type="term" value="C:membrane"/>
    <property type="evidence" value="ECO:0007669"/>
    <property type="project" value="InterPro"/>
</dbReference>
<comment type="similarity">
    <text evidence="2">Belongs to the CDP-alcohol phosphatidyltransferase class-I family.</text>
</comment>
<dbReference type="Pfam" id="PF01066">
    <property type="entry name" value="CDP-OH_P_transf"/>
    <property type="match status" value="1"/>
</dbReference>